<dbReference type="PANTHER" id="PTHR11533:SF18">
    <property type="entry name" value="FI02158P"/>
    <property type="match status" value="1"/>
</dbReference>
<dbReference type="Pfam" id="PF11838">
    <property type="entry name" value="ERAP1_C"/>
    <property type="match status" value="1"/>
</dbReference>
<evidence type="ECO:0000256" key="8">
    <source>
        <dbReference type="ARBA" id="ARBA00022801"/>
    </source>
</evidence>
<dbReference type="EC" id="3.4.11.-" evidence="17"/>
<keyword evidence="17" id="KW-0031">Aminopeptidase</keyword>
<evidence type="ECO:0000256" key="11">
    <source>
        <dbReference type="ARBA" id="ARBA00022989"/>
    </source>
</evidence>
<keyword evidence="23" id="KW-1185">Reference proteome</keyword>
<evidence type="ECO:0000256" key="18">
    <source>
        <dbReference type="SAM" id="SignalP"/>
    </source>
</evidence>
<evidence type="ECO:0000256" key="4">
    <source>
        <dbReference type="ARBA" id="ARBA00022622"/>
    </source>
</evidence>
<dbReference type="GO" id="GO:0098552">
    <property type="term" value="C:side of membrane"/>
    <property type="evidence" value="ECO:0007669"/>
    <property type="project" value="UniProtKB-KW"/>
</dbReference>
<keyword evidence="8 17" id="KW-0378">Hydrolase</keyword>
<dbReference type="InterPro" id="IPR045357">
    <property type="entry name" value="Aminopeptidase_N-like_N"/>
</dbReference>
<dbReference type="Gene3D" id="2.60.40.1910">
    <property type="match status" value="1"/>
</dbReference>
<dbReference type="SUPFAM" id="SSF63737">
    <property type="entry name" value="Leukotriene A4 hydrolase N-terminal domain"/>
    <property type="match status" value="1"/>
</dbReference>
<evidence type="ECO:0000256" key="16">
    <source>
        <dbReference type="PIRSR" id="PIRSR634016-1"/>
    </source>
</evidence>
<feature type="domain" description="Peptidase M1 membrane alanine aminopeptidase" evidence="19">
    <location>
        <begin position="307"/>
        <end position="494"/>
    </location>
</feature>
<feature type="active site" description="Proton acceptor" evidence="16">
    <location>
        <position position="369"/>
    </location>
</feature>
<dbReference type="GO" id="GO:0004177">
    <property type="term" value="F:aminopeptidase activity"/>
    <property type="evidence" value="ECO:0007669"/>
    <property type="project" value="UniProtKB-KW"/>
</dbReference>
<dbReference type="InterPro" id="IPR024571">
    <property type="entry name" value="ERAP1-like_C_dom"/>
</dbReference>
<proteinExistence type="inferred from homology"/>
<dbReference type="FunFam" id="1.25.50.20:FF:000005">
    <property type="entry name" value="Aminopeptidase N-like protein"/>
    <property type="match status" value="1"/>
</dbReference>
<evidence type="ECO:0000256" key="10">
    <source>
        <dbReference type="ARBA" id="ARBA00022968"/>
    </source>
</evidence>
<keyword evidence="14" id="KW-0325">Glycoprotein</keyword>
<dbReference type="InterPro" id="IPR050344">
    <property type="entry name" value="Peptidase_M1_aminopeptidases"/>
</dbReference>
<comment type="caution">
    <text evidence="22">The sequence shown here is derived from an EMBL/GenBank/DDBJ whole genome shotgun (WGS) entry which is preliminary data.</text>
</comment>
<dbReference type="GO" id="GO:0005615">
    <property type="term" value="C:extracellular space"/>
    <property type="evidence" value="ECO:0007669"/>
    <property type="project" value="TreeGrafter"/>
</dbReference>
<keyword evidence="5 17" id="KW-0645">Protease</keyword>
<gene>
    <name evidence="22" type="ORF">R5R35_007753</name>
</gene>
<protein>
    <recommendedName>
        <fullName evidence="17">Aminopeptidase</fullName>
        <ecNumber evidence="17">3.4.11.-</ecNumber>
    </recommendedName>
</protein>
<dbReference type="GO" id="GO:0005886">
    <property type="term" value="C:plasma membrane"/>
    <property type="evidence" value="ECO:0007669"/>
    <property type="project" value="UniProtKB-SubCell"/>
</dbReference>
<dbReference type="GO" id="GO:0006508">
    <property type="term" value="P:proteolysis"/>
    <property type="evidence" value="ECO:0007669"/>
    <property type="project" value="UniProtKB-KW"/>
</dbReference>
<feature type="domain" description="Aminopeptidase N-like N-terminal" evidence="21">
    <location>
        <begin position="56"/>
        <end position="265"/>
    </location>
</feature>
<organism evidence="22 23">
    <name type="scientific">Gryllus longicercus</name>
    <dbReference type="NCBI Taxonomy" id="2509291"/>
    <lineage>
        <taxon>Eukaryota</taxon>
        <taxon>Metazoa</taxon>
        <taxon>Ecdysozoa</taxon>
        <taxon>Arthropoda</taxon>
        <taxon>Hexapoda</taxon>
        <taxon>Insecta</taxon>
        <taxon>Pterygota</taxon>
        <taxon>Neoptera</taxon>
        <taxon>Polyneoptera</taxon>
        <taxon>Orthoptera</taxon>
        <taxon>Ensifera</taxon>
        <taxon>Gryllidea</taxon>
        <taxon>Grylloidea</taxon>
        <taxon>Gryllidae</taxon>
        <taxon>Gryllinae</taxon>
        <taxon>Gryllus</taxon>
    </lineage>
</organism>
<name>A0AAN9YWN3_9ORTH</name>
<dbReference type="Pfam" id="PF01433">
    <property type="entry name" value="Peptidase_M1"/>
    <property type="match status" value="1"/>
</dbReference>
<dbReference type="EMBL" id="JAZDUA010000456">
    <property type="protein sequence ID" value="KAK7792307.1"/>
    <property type="molecule type" value="Genomic_DNA"/>
</dbReference>
<evidence type="ECO:0000256" key="13">
    <source>
        <dbReference type="ARBA" id="ARBA00023136"/>
    </source>
</evidence>
<evidence type="ECO:0000259" key="20">
    <source>
        <dbReference type="Pfam" id="PF11838"/>
    </source>
</evidence>
<dbReference type="InterPro" id="IPR042097">
    <property type="entry name" value="Aminopeptidase_N-like_N_sf"/>
</dbReference>
<keyword evidence="18" id="KW-0732">Signal</keyword>
<evidence type="ECO:0000256" key="6">
    <source>
        <dbReference type="ARBA" id="ARBA00022692"/>
    </source>
</evidence>
<dbReference type="GO" id="GO:0008270">
    <property type="term" value="F:zinc ion binding"/>
    <property type="evidence" value="ECO:0007669"/>
    <property type="project" value="UniProtKB-UniRule"/>
</dbReference>
<dbReference type="CDD" id="cd09601">
    <property type="entry name" value="M1_APN-Q_like"/>
    <property type="match status" value="1"/>
</dbReference>
<dbReference type="InterPro" id="IPR027268">
    <property type="entry name" value="Peptidase_M4/M1_CTD_sf"/>
</dbReference>
<evidence type="ECO:0000313" key="23">
    <source>
        <dbReference type="Proteomes" id="UP001378592"/>
    </source>
</evidence>
<evidence type="ECO:0000256" key="9">
    <source>
        <dbReference type="ARBA" id="ARBA00022833"/>
    </source>
</evidence>
<feature type="domain" description="ERAP1-like C-terminal" evidence="20">
    <location>
        <begin position="597"/>
        <end position="939"/>
    </location>
</feature>
<keyword evidence="10" id="KW-0735">Signal-anchor</keyword>
<dbReference type="InterPro" id="IPR001930">
    <property type="entry name" value="Peptidase_M1"/>
</dbReference>
<dbReference type="FunFam" id="2.60.40.1730:FF:000001">
    <property type="entry name" value="Leucyl-cystinyl aminopeptidase"/>
    <property type="match status" value="1"/>
</dbReference>
<feature type="chain" id="PRO_5042967451" description="Aminopeptidase" evidence="18">
    <location>
        <begin position="32"/>
        <end position="986"/>
    </location>
</feature>
<keyword evidence="12 17" id="KW-0482">Metalloprotease</keyword>
<keyword evidence="9 17" id="KW-0862">Zinc</keyword>
<dbReference type="InterPro" id="IPR014782">
    <property type="entry name" value="Peptidase_M1_dom"/>
</dbReference>
<accession>A0AAN9YWN3</accession>
<keyword evidence="15" id="KW-0449">Lipoprotein</keyword>
<evidence type="ECO:0000256" key="14">
    <source>
        <dbReference type="ARBA" id="ARBA00023180"/>
    </source>
</evidence>
<evidence type="ECO:0000256" key="1">
    <source>
        <dbReference type="ARBA" id="ARBA00004606"/>
    </source>
</evidence>
<dbReference type="PRINTS" id="PR00756">
    <property type="entry name" value="ALADIPTASE"/>
</dbReference>
<evidence type="ECO:0000256" key="17">
    <source>
        <dbReference type="RuleBase" id="RU364040"/>
    </source>
</evidence>
<evidence type="ECO:0000259" key="21">
    <source>
        <dbReference type="Pfam" id="PF17900"/>
    </source>
</evidence>
<evidence type="ECO:0000256" key="2">
    <source>
        <dbReference type="ARBA" id="ARBA00004609"/>
    </source>
</evidence>
<reference evidence="22 23" key="1">
    <citation type="submission" date="2024-03" db="EMBL/GenBank/DDBJ databases">
        <title>The genome assembly and annotation of the cricket Gryllus longicercus Weissman &amp; Gray.</title>
        <authorList>
            <person name="Szrajer S."/>
            <person name="Gray D."/>
            <person name="Ylla G."/>
        </authorList>
    </citation>
    <scope>NUCLEOTIDE SEQUENCE [LARGE SCALE GENOMIC DNA]</scope>
    <source>
        <strain evidence="22">DAG 2021-001</strain>
        <tissue evidence="22">Whole body minus gut</tissue>
    </source>
</reference>
<dbReference type="InterPro" id="IPR034016">
    <property type="entry name" value="M1_APN-typ"/>
</dbReference>
<evidence type="ECO:0000256" key="3">
    <source>
        <dbReference type="ARBA" id="ARBA00010136"/>
    </source>
</evidence>
<sequence length="986" mass="110339">MGTGQPRAAALALAVALGAALLAAWAPGAEARARRSIDLSADLGRPSDSRLPEGLVPSHYRLRLQPFLTEARFQGRVRVNLTCEASTRAVHLHAHEALHIAHDGVRVWWLGGAVDASSSEEELEDADTVRQQLSIASTKKDTIQQQYVIFLTQNLTEGDSYEVELTFSGPLNDERSEAFFMNSYEDHRTKGRRPYAATQMRPNNARRVFPCFDGPNYKATFDISVVRPARMAALSNMPVRLTEKLQSEPGWEVDHFQTTPPMSTFSVAVVVSDLGYITPLNPLTAEGGPQIRVFGRAHFLGRLQAAADAAPAALAFLQDYLGVPFPLPGLDLVVLPHYAARHPADMWGVVIFREEDLVGESMQVQLTTELAYQWLGHLVTPAPRWAELHLNKALVNLLMVARLQGVSPIFSPGNLATRDHSLYYEYSKKHPYAVVKSQKETIRLMKSQWVLRMINNTITEKTFKSGLQHFVQERQYNVFEEADMFSTITHQGWADGTVPRDVQLLDVVNSWVQRDRYPAITVTRNYNDATAEVEQHVFLRDRPRWGCSSCDDDDLQWWVPLPLLAQGDLDLSSVQTMGWLHRQQLTLRDLPAAPNEFIIVNPNEMGMYMVNYDPTNWQLLAAYLEASAGGDGALAAVDVGSRAKLLHDAWNLALAGELAFGAALNMTLFLPRETEFAVWDTFFTMVDHVGRHTSGTPAGDKFQAYVCRLVEPLHAGLAAQAEAQGTPAPRDPRDRSDPVATLRALAKYVLCSAGCAPCREQAQFEFARWMEMDDPEEGNPVADLYLCPVFAWGTDEQWEFGLQRVINFPKEREPEERNMLLAKVAGCARDPLRIERILNASILETDSNFTISDVRNIANVLAGNAYGHAALFSFLSEHWDAVKERCSEEPGMWEYFVSRALSNFKTQEGLDLVSELYVSRMGQFGPAEPIVEEALKTIKEEAEWSNENLPDMEHWLDAHLDQLDKLATSGSFVCTLNQFSQEQSHN</sequence>
<evidence type="ECO:0000256" key="5">
    <source>
        <dbReference type="ARBA" id="ARBA00022670"/>
    </source>
</evidence>
<evidence type="ECO:0000259" key="19">
    <source>
        <dbReference type="Pfam" id="PF01433"/>
    </source>
</evidence>
<keyword evidence="7 17" id="KW-0479">Metal-binding</keyword>
<evidence type="ECO:0000256" key="12">
    <source>
        <dbReference type="ARBA" id="ARBA00023049"/>
    </source>
</evidence>
<keyword evidence="6" id="KW-0812">Transmembrane</keyword>
<comment type="subcellular location">
    <subcellularLocation>
        <location evidence="2">Cell membrane</location>
        <topology evidence="2">Lipid-anchor</topology>
        <topology evidence="2">GPI-anchor</topology>
    </subcellularLocation>
    <subcellularLocation>
        <location evidence="1">Membrane</location>
        <topology evidence="1">Single-pass type II membrane protein</topology>
    </subcellularLocation>
</comment>
<evidence type="ECO:0000313" key="22">
    <source>
        <dbReference type="EMBL" id="KAK7792307.1"/>
    </source>
</evidence>
<evidence type="ECO:0000256" key="7">
    <source>
        <dbReference type="ARBA" id="ARBA00022723"/>
    </source>
</evidence>
<dbReference type="Pfam" id="PF17900">
    <property type="entry name" value="Peptidase_M1_N"/>
    <property type="match status" value="1"/>
</dbReference>
<dbReference type="GO" id="GO:0005737">
    <property type="term" value="C:cytoplasm"/>
    <property type="evidence" value="ECO:0007669"/>
    <property type="project" value="TreeGrafter"/>
</dbReference>
<dbReference type="GO" id="GO:0008237">
    <property type="term" value="F:metallopeptidase activity"/>
    <property type="evidence" value="ECO:0007669"/>
    <property type="project" value="UniProtKB-KW"/>
</dbReference>
<dbReference type="Proteomes" id="UP001378592">
    <property type="component" value="Unassembled WGS sequence"/>
</dbReference>
<dbReference type="AlphaFoldDB" id="A0AAN9YWN3"/>
<feature type="signal peptide" evidence="18">
    <location>
        <begin position="1"/>
        <end position="31"/>
    </location>
</feature>
<keyword evidence="13" id="KW-0472">Membrane</keyword>
<evidence type="ECO:0000256" key="15">
    <source>
        <dbReference type="ARBA" id="ARBA00023288"/>
    </source>
</evidence>
<dbReference type="Gene3D" id="1.25.50.20">
    <property type="match status" value="1"/>
</dbReference>
<dbReference type="PANTHER" id="PTHR11533">
    <property type="entry name" value="PROTEASE M1 ZINC METALLOPROTEASE"/>
    <property type="match status" value="1"/>
</dbReference>
<comment type="similarity">
    <text evidence="3 17">Belongs to the peptidase M1 family.</text>
</comment>
<dbReference type="Gene3D" id="2.60.40.1730">
    <property type="entry name" value="tricorn interacting facor f3 domain"/>
    <property type="match status" value="1"/>
</dbReference>
<keyword evidence="4" id="KW-0336">GPI-anchor</keyword>
<comment type="cofactor">
    <cofactor evidence="17">
        <name>Zn(2+)</name>
        <dbReference type="ChEBI" id="CHEBI:29105"/>
    </cofactor>
    <text evidence="17">Binds 1 zinc ion per subunit.</text>
</comment>
<dbReference type="SUPFAM" id="SSF55486">
    <property type="entry name" value="Metalloproteases ('zincins'), catalytic domain"/>
    <property type="match status" value="1"/>
</dbReference>
<keyword evidence="11" id="KW-1133">Transmembrane helix</keyword>
<dbReference type="Gene3D" id="1.10.390.10">
    <property type="entry name" value="Neutral Protease Domain 2"/>
    <property type="match status" value="1"/>
</dbReference>